<dbReference type="EMBL" id="CAADFJ010000002">
    <property type="protein sequence ID" value="VFJ95400.1"/>
    <property type="molecule type" value="Genomic_DNA"/>
</dbReference>
<proteinExistence type="predicted"/>
<accession>A0A450USG0</accession>
<keyword evidence="1" id="KW-1133">Transmembrane helix</keyword>
<dbReference type="EMBL" id="CAADFI010000001">
    <property type="protein sequence ID" value="VFJ88178.1"/>
    <property type="molecule type" value="Genomic_DNA"/>
</dbReference>
<evidence type="ECO:0000313" key="4">
    <source>
        <dbReference type="EMBL" id="VFJ95400.1"/>
    </source>
</evidence>
<protein>
    <submittedName>
        <fullName evidence="4">Uncharacterized protein</fullName>
    </submittedName>
</protein>
<dbReference type="AlphaFoldDB" id="A0A450USG0"/>
<name>A0A450USG0_9GAMM</name>
<reference evidence="4" key="1">
    <citation type="submission" date="2019-02" db="EMBL/GenBank/DDBJ databases">
        <authorList>
            <person name="Gruber-Vodicka R. H."/>
            <person name="Seah K. B. B."/>
        </authorList>
    </citation>
    <scope>NUCLEOTIDE SEQUENCE</scope>
    <source>
        <strain evidence="4">BECK_SA2B12</strain>
        <strain evidence="2">BECK_SA2B15</strain>
        <strain evidence="3">BECK_SA2B20</strain>
    </source>
</reference>
<gene>
    <name evidence="2" type="ORF">BECKH772A_GA0070896_1000119</name>
    <name evidence="3" type="ORF">BECKH772B_GA0070898_1000110</name>
    <name evidence="4" type="ORF">BECKH772C_GA0070978_1000219</name>
</gene>
<organism evidence="4">
    <name type="scientific">Candidatus Kentrum eta</name>
    <dbReference type="NCBI Taxonomy" id="2126337"/>
    <lineage>
        <taxon>Bacteria</taxon>
        <taxon>Pseudomonadati</taxon>
        <taxon>Pseudomonadota</taxon>
        <taxon>Gammaproteobacteria</taxon>
        <taxon>Candidatus Kentrum</taxon>
    </lineage>
</organism>
<evidence type="ECO:0000313" key="3">
    <source>
        <dbReference type="EMBL" id="VFJ88178.1"/>
    </source>
</evidence>
<feature type="transmembrane region" description="Helical" evidence="1">
    <location>
        <begin position="68"/>
        <end position="88"/>
    </location>
</feature>
<keyword evidence="1" id="KW-0812">Transmembrane</keyword>
<evidence type="ECO:0000256" key="1">
    <source>
        <dbReference type="SAM" id="Phobius"/>
    </source>
</evidence>
<dbReference type="EMBL" id="CAADFG010000001">
    <property type="protein sequence ID" value="VFJ86361.1"/>
    <property type="molecule type" value="Genomic_DNA"/>
</dbReference>
<keyword evidence="1" id="KW-0472">Membrane</keyword>
<feature type="transmembrane region" description="Helical" evidence="1">
    <location>
        <begin position="12"/>
        <end position="29"/>
    </location>
</feature>
<evidence type="ECO:0000313" key="2">
    <source>
        <dbReference type="EMBL" id="VFJ86361.1"/>
    </source>
</evidence>
<sequence length="285" mass="33186">MFEKKNSENIVWVIPFLIYAIYLFVILSYGHTDTYYASFGLHLSFLDNPAEIYFFHGLKAFVVKEPRYGILAMILALSGLPFIAFVQAKKINRRLLDLSETQEAENPTGISGFIRKHGNPVKWIYWTLFVGFFFSLFVFGTLVVSKLGENHARRYISDEIDYADSHRNPYARRQLFEPNKVVFLTKRGGEDKESCYRLLHMDSSGLYVYPEPAQYKLIEKDTNHQDPQIVNVDLLFFPAVIIERAGFGDRLLADEKCIPEGWQSWKDWRMEFSPKPGLRIRKSNE</sequence>
<feature type="transmembrane region" description="Helical" evidence="1">
    <location>
        <begin position="123"/>
        <end position="144"/>
    </location>
</feature>